<feature type="region of interest" description="Disordered" evidence="1">
    <location>
        <begin position="45"/>
        <end position="69"/>
    </location>
</feature>
<feature type="region of interest" description="Disordered" evidence="1">
    <location>
        <begin position="1"/>
        <end position="29"/>
    </location>
</feature>
<evidence type="ECO:0000313" key="3">
    <source>
        <dbReference type="Proteomes" id="UP001519310"/>
    </source>
</evidence>
<evidence type="ECO:0000313" key="2">
    <source>
        <dbReference type="EMBL" id="MBP2037894.1"/>
    </source>
</evidence>
<protein>
    <submittedName>
        <fullName evidence="2">Uncharacterized protein</fullName>
    </submittedName>
</protein>
<comment type="caution">
    <text evidence="2">The sequence shown here is derived from an EMBL/GenBank/DDBJ whole genome shotgun (WGS) entry which is preliminary data.</text>
</comment>
<accession>A0ABS4L700</accession>
<sequence>MSDGAPEPLGEGSAHHGLGECTESPERSIVASGVHAEIRGPAPHLFIGVGEPGEGGLGGIRPRTPGPGG</sequence>
<dbReference type="RefSeq" id="WP_189969808.1">
    <property type="nucleotide sequence ID" value="NZ_BMVL01000006.1"/>
</dbReference>
<dbReference type="EMBL" id="JAGGLQ010000006">
    <property type="protein sequence ID" value="MBP2037894.1"/>
    <property type="molecule type" value="Genomic_DNA"/>
</dbReference>
<proteinExistence type="predicted"/>
<name>A0ABS4L700_STRAV</name>
<feature type="compositionally biased region" description="Gly residues" evidence="1">
    <location>
        <begin position="50"/>
        <end position="59"/>
    </location>
</feature>
<evidence type="ECO:0000256" key="1">
    <source>
        <dbReference type="SAM" id="MobiDB-lite"/>
    </source>
</evidence>
<organism evidence="2 3">
    <name type="scientific">Streptomyces avidinii</name>
    <dbReference type="NCBI Taxonomy" id="1895"/>
    <lineage>
        <taxon>Bacteria</taxon>
        <taxon>Bacillati</taxon>
        <taxon>Actinomycetota</taxon>
        <taxon>Actinomycetes</taxon>
        <taxon>Kitasatosporales</taxon>
        <taxon>Streptomycetaceae</taxon>
        <taxon>Streptomyces</taxon>
    </lineage>
</organism>
<keyword evidence="3" id="KW-1185">Reference proteome</keyword>
<reference evidence="2 3" key="1">
    <citation type="submission" date="2021-03" db="EMBL/GenBank/DDBJ databases">
        <title>Genomic Encyclopedia of Type Strains, Phase IV (KMG-IV): sequencing the most valuable type-strain genomes for metagenomic binning, comparative biology and taxonomic classification.</title>
        <authorList>
            <person name="Goeker M."/>
        </authorList>
    </citation>
    <scope>NUCLEOTIDE SEQUENCE [LARGE SCALE GENOMIC DNA]</scope>
    <source>
        <strain evidence="2 3">DSM 40526</strain>
    </source>
</reference>
<dbReference type="Proteomes" id="UP001519310">
    <property type="component" value="Unassembled WGS sequence"/>
</dbReference>
<gene>
    <name evidence="2" type="ORF">J2Z77_003701</name>
</gene>